<dbReference type="RefSeq" id="WP_101834078.1">
    <property type="nucleotide sequence ID" value="NZ_PJZK01000003.1"/>
</dbReference>
<dbReference type="InterPro" id="IPR024487">
    <property type="entry name" value="CBP_BcsR"/>
</dbReference>
<gene>
    <name evidence="1" type="ORF">CYR34_04520</name>
</gene>
<sequence length="73" mass="8092">MDNKHQLTFQPGAPAISDDFYVLRKTFEIPAFRYVDISRASRIPALLARWPLLGELSVQPDPAMPPAGDGEPV</sequence>
<dbReference type="AlphaFoldDB" id="A0A2N5EQW9"/>
<dbReference type="OrthoDB" id="6636615at2"/>
<dbReference type="Proteomes" id="UP000234626">
    <property type="component" value="Unassembled WGS sequence"/>
</dbReference>
<accession>A0A2N5EQW9</accession>
<evidence type="ECO:0008006" key="3">
    <source>
        <dbReference type="Google" id="ProtNLM"/>
    </source>
</evidence>
<name>A0A2N5EQW9_9GAMM</name>
<reference evidence="1 2" key="1">
    <citation type="submission" date="2017-12" db="EMBL/GenBank/DDBJ databases">
        <title>Characterization of six clinical isolates of Enterochimera gen. nov., a novel genus of the Yersiniaciae family and the three species Enterochimera arupensis sp. nov., Enterochimera coloradensis sp. nov, and Enterochimera californica sp. nov.</title>
        <authorList>
            <person name="Rossi A."/>
            <person name="Fisher M."/>
        </authorList>
    </citation>
    <scope>NUCLEOTIDE SEQUENCE [LARGE SCALE GENOMIC DNA]</scope>
    <source>
        <strain evidence="1 2">2016Iso1</strain>
    </source>
</reference>
<protein>
    <recommendedName>
        <fullName evidence="3">Cellulose biosynthesis protein BcsR</fullName>
    </recommendedName>
</protein>
<evidence type="ECO:0000313" key="2">
    <source>
        <dbReference type="Proteomes" id="UP000234626"/>
    </source>
</evidence>
<proteinExistence type="predicted"/>
<organism evidence="1 2">
    <name type="scientific">Chimaeribacter arupi</name>
    <dbReference type="NCBI Taxonomy" id="2060066"/>
    <lineage>
        <taxon>Bacteria</taxon>
        <taxon>Pseudomonadati</taxon>
        <taxon>Pseudomonadota</taxon>
        <taxon>Gammaproteobacteria</taxon>
        <taxon>Enterobacterales</taxon>
        <taxon>Yersiniaceae</taxon>
        <taxon>Chimaeribacter</taxon>
    </lineage>
</organism>
<keyword evidence="2" id="KW-1185">Reference proteome</keyword>
<dbReference type="NCBIfam" id="NF040717">
    <property type="entry name" value="BcsR_only"/>
    <property type="match status" value="1"/>
</dbReference>
<comment type="caution">
    <text evidence="1">The sequence shown here is derived from an EMBL/GenBank/DDBJ whole genome shotgun (WGS) entry which is preliminary data.</text>
</comment>
<dbReference type="EMBL" id="PJZK01000003">
    <property type="protein sequence ID" value="PLR52113.1"/>
    <property type="molecule type" value="Genomic_DNA"/>
</dbReference>
<evidence type="ECO:0000313" key="1">
    <source>
        <dbReference type="EMBL" id="PLR52113.1"/>
    </source>
</evidence>
<dbReference type="Pfam" id="PF10945">
    <property type="entry name" value="CBP_BcsR"/>
    <property type="match status" value="1"/>
</dbReference>